<reference evidence="4" key="1">
    <citation type="submission" date="2022-10" db="EMBL/GenBank/DDBJ databases">
        <title>Genome assembly of Pristionchus species.</title>
        <authorList>
            <person name="Yoshida K."/>
            <person name="Sommer R.J."/>
        </authorList>
    </citation>
    <scope>NUCLEOTIDE SEQUENCE [LARGE SCALE GENOMIC DNA]</scope>
    <source>
        <strain evidence="4">RS5460</strain>
    </source>
</reference>
<name>A0AAN4ZSH0_9BILA</name>
<feature type="transmembrane region" description="Helical" evidence="2">
    <location>
        <begin position="73"/>
        <end position="93"/>
    </location>
</feature>
<keyword evidence="2" id="KW-0472">Membrane</keyword>
<protein>
    <submittedName>
        <fullName evidence="3">Uncharacterized protein</fullName>
    </submittedName>
</protein>
<organism evidence="3 4">
    <name type="scientific">Pristionchus mayeri</name>
    <dbReference type="NCBI Taxonomy" id="1317129"/>
    <lineage>
        <taxon>Eukaryota</taxon>
        <taxon>Metazoa</taxon>
        <taxon>Ecdysozoa</taxon>
        <taxon>Nematoda</taxon>
        <taxon>Chromadorea</taxon>
        <taxon>Rhabditida</taxon>
        <taxon>Rhabditina</taxon>
        <taxon>Diplogasteromorpha</taxon>
        <taxon>Diplogasteroidea</taxon>
        <taxon>Neodiplogasteridae</taxon>
        <taxon>Pristionchus</taxon>
    </lineage>
</organism>
<feature type="non-terminal residue" evidence="3">
    <location>
        <position position="157"/>
    </location>
</feature>
<dbReference type="AlphaFoldDB" id="A0AAN4ZSH0"/>
<feature type="compositionally biased region" description="Basic and acidic residues" evidence="1">
    <location>
        <begin position="7"/>
        <end position="30"/>
    </location>
</feature>
<sequence length="157" mass="16852">LSSTDWTLRRRTEDESDRARRLPTDSAEGRSRRRMCSGPGGGFCAGTFSAAAAGAGLRSAAGVFDLLFDPPVSLVFCSSSMAFAVLRLSAALFSRRFASNSSESSAFLSAEACFFISALRCCRSRSFLPQRKTRVEPMSREASTLAGARRAFIVGEG</sequence>
<feature type="transmembrane region" description="Helical" evidence="2">
    <location>
        <begin position="40"/>
        <end position="61"/>
    </location>
</feature>
<accession>A0AAN4ZSH0</accession>
<keyword evidence="4" id="KW-1185">Reference proteome</keyword>
<proteinExistence type="predicted"/>
<evidence type="ECO:0000256" key="1">
    <source>
        <dbReference type="SAM" id="MobiDB-lite"/>
    </source>
</evidence>
<keyword evidence="2" id="KW-0812">Transmembrane</keyword>
<evidence type="ECO:0000313" key="3">
    <source>
        <dbReference type="EMBL" id="GMR42955.1"/>
    </source>
</evidence>
<evidence type="ECO:0000256" key="2">
    <source>
        <dbReference type="SAM" id="Phobius"/>
    </source>
</evidence>
<gene>
    <name evidence="3" type="ORF">PMAYCL1PPCAC_13150</name>
</gene>
<dbReference type="Proteomes" id="UP001328107">
    <property type="component" value="Unassembled WGS sequence"/>
</dbReference>
<evidence type="ECO:0000313" key="4">
    <source>
        <dbReference type="Proteomes" id="UP001328107"/>
    </source>
</evidence>
<comment type="caution">
    <text evidence="3">The sequence shown here is derived from an EMBL/GenBank/DDBJ whole genome shotgun (WGS) entry which is preliminary data.</text>
</comment>
<keyword evidence="2" id="KW-1133">Transmembrane helix</keyword>
<feature type="region of interest" description="Disordered" evidence="1">
    <location>
        <begin position="1"/>
        <end position="34"/>
    </location>
</feature>
<dbReference type="EMBL" id="BTRK01000003">
    <property type="protein sequence ID" value="GMR42955.1"/>
    <property type="molecule type" value="Genomic_DNA"/>
</dbReference>
<feature type="non-terminal residue" evidence="3">
    <location>
        <position position="1"/>
    </location>
</feature>